<dbReference type="InterPro" id="IPR050214">
    <property type="entry name" value="Cys_Synth/Cystath_Beta-Synth"/>
</dbReference>
<dbReference type="InterPro" id="IPR036052">
    <property type="entry name" value="TrpB-like_PALP_sf"/>
</dbReference>
<dbReference type="Proteomes" id="UP000065473">
    <property type="component" value="Chromosome"/>
</dbReference>
<evidence type="ECO:0000313" key="4">
    <source>
        <dbReference type="EMBL" id="ALU31078.1"/>
    </source>
</evidence>
<reference evidence="5 6" key="1">
    <citation type="submission" date="2015-12" db="EMBL/GenBank/DDBJ databases">
        <title>A stable core within a dynamic pangenome in Sulfolobus acidocaldarius.</title>
        <authorList>
            <person name="Anderson R."/>
            <person name="Kouris A."/>
            <person name="Seward C."/>
            <person name="Campbell K."/>
            <person name="Whitaker R."/>
        </authorList>
    </citation>
    <scope>NUCLEOTIDE SEQUENCE [LARGE SCALE GENOMIC DNA]</scope>
    <source>
        <strain evidence="3 6">GG12-C01-09</strain>
        <strain evidence="4 5">NG05B_CO5_07</strain>
    </source>
</reference>
<dbReference type="GO" id="GO:0006535">
    <property type="term" value="P:cysteine biosynthetic process from serine"/>
    <property type="evidence" value="ECO:0007669"/>
    <property type="project" value="InterPro"/>
</dbReference>
<evidence type="ECO:0000256" key="1">
    <source>
        <dbReference type="ARBA" id="ARBA00001933"/>
    </source>
</evidence>
<evidence type="ECO:0000259" key="2">
    <source>
        <dbReference type="Pfam" id="PF00291"/>
    </source>
</evidence>
<sequence>MSQKEFHIFENTIDLMEGMWPTPLLRLNIGENVWGKLEFYNPFSRSIKDRTALFLFKQALREKTENIVEATSGNMGIAMAALSSIFNIKFTVFVPTTSPEVFKVMIKLLGSEVITAGTSTTEILPLVKKMSQLGSYKHLDQFHNEVNVIAHYETTAKELDLQANAAGIKIRRIIASMGTAGHIVGISKYFKEKYGDEVEIVGVEPSEGERIPGIKRVTEDNNFVKIAKIDSVIDVGFKDALEGVKEVARKSGILVGLSSGATVAAYKKLGDTKGATILIFPDDAFKYVEELKDGL</sequence>
<accession>A0A0U3GPX6</accession>
<dbReference type="Gene3D" id="3.40.50.1100">
    <property type="match status" value="2"/>
</dbReference>
<dbReference type="PaxDb" id="1435377-SUSAZ_07005"/>
<dbReference type="CDD" id="cd01561">
    <property type="entry name" value="CBS_like"/>
    <property type="match status" value="1"/>
</dbReference>
<evidence type="ECO:0000313" key="6">
    <source>
        <dbReference type="Proteomes" id="UP000065473"/>
    </source>
</evidence>
<gene>
    <name evidence="3" type="ORF">ATY89_10665</name>
    <name evidence="4" type="ORF">ATZ20_02220</name>
</gene>
<dbReference type="AlphaFoldDB" id="A0A0U3GPX6"/>
<feature type="domain" description="Tryptophan synthase beta chain-like PALP" evidence="2">
    <location>
        <begin position="17"/>
        <end position="278"/>
    </location>
</feature>
<name>A0A0U3GPX6_9CREN</name>
<evidence type="ECO:0000313" key="5">
    <source>
        <dbReference type="Proteomes" id="UP000060043"/>
    </source>
</evidence>
<dbReference type="Pfam" id="PF00291">
    <property type="entry name" value="PALP"/>
    <property type="match status" value="1"/>
</dbReference>
<dbReference type="STRING" id="1435377.SUSAZ_07005"/>
<comment type="cofactor">
    <cofactor evidence="1">
        <name>pyridoxal 5'-phosphate</name>
        <dbReference type="ChEBI" id="CHEBI:597326"/>
    </cofactor>
</comment>
<dbReference type="EMBL" id="CP013695">
    <property type="protein sequence ID" value="ALU31078.1"/>
    <property type="molecule type" value="Genomic_DNA"/>
</dbReference>
<dbReference type="EMBL" id="CP013694">
    <property type="protein sequence ID" value="ALU30360.1"/>
    <property type="molecule type" value="Genomic_DNA"/>
</dbReference>
<dbReference type="Proteomes" id="UP000060043">
    <property type="component" value="Chromosome"/>
</dbReference>
<dbReference type="PROSITE" id="PS00901">
    <property type="entry name" value="CYS_SYNTHASE"/>
    <property type="match status" value="1"/>
</dbReference>
<dbReference type="PANTHER" id="PTHR10314">
    <property type="entry name" value="CYSTATHIONINE BETA-SYNTHASE"/>
    <property type="match status" value="1"/>
</dbReference>
<protein>
    <submittedName>
        <fullName evidence="3">Cysteine synthase</fullName>
    </submittedName>
</protein>
<dbReference type="OMA" id="MVETFSV"/>
<dbReference type="SUPFAM" id="SSF53686">
    <property type="entry name" value="Tryptophan synthase beta subunit-like PLP-dependent enzymes"/>
    <property type="match status" value="1"/>
</dbReference>
<dbReference type="InterPro" id="IPR001926">
    <property type="entry name" value="TrpB-like_PALP"/>
</dbReference>
<evidence type="ECO:0000313" key="3">
    <source>
        <dbReference type="EMBL" id="ALU30360.1"/>
    </source>
</evidence>
<dbReference type="InterPro" id="IPR001216">
    <property type="entry name" value="P-phosphate_BS"/>
</dbReference>
<organism evidence="3 6">
    <name type="scientific">Sulfolobus acidocaldarius</name>
    <dbReference type="NCBI Taxonomy" id="2285"/>
    <lineage>
        <taxon>Archaea</taxon>
        <taxon>Thermoproteota</taxon>
        <taxon>Thermoprotei</taxon>
        <taxon>Sulfolobales</taxon>
        <taxon>Sulfolobaceae</taxon>
        <taxon>Sulfolobus</taxon>
    </lineage>
</organism>
<proteinExistence type="predicted"/>